<feature type="domain" description="Peptidase C39-like" evidence="2">
    <location>
        <begin position="229"/>
        <end position="365"/>
    </location>
</feature>
<comment type="caution">
    <text evidence="3">The sequence shown here is derived from an EMBL/GenBank/DDBJ whole genome shotgun (WGS) entry which is preliminary data.</text>
</comment>
<dbReference type="Pfam" id="PF13529">
    <property type="entry name" value="Peptidase_C39_2"/>
    <property type="match status" value="1"/>
</dbReference>
<name>A0A074LXQ1_9BACL</name>
<reference evidence="3 4" key="1">
    <citation type="journal article" date="2013" name="Int. J. Syst. Evol. Microbiol.">
        <title>Tumebacillus flagellatus sp. nov., an alpha-amylase/pullulanase-producing bacterium isolated from cassava wastewater.</title>
        <authorList>
            <person name="Wang Q."/>
            <person name="Xie N."/>
            <person name="Qin Y."/>
            <person name="Shen N."/>
            <person name="Zhu J."/>
            <person name="Mi H."/>
            <person name="Huang R."/>
        </authorList>
    </citation>
    <scope>NUCLEOTIDE SEQUENCE [LARGE SCALE GENOMIC DNA]</scope>
    <source>
        <strain evidence="3 4">GST4</strain>
    </source>
</reference>
<dbReference type="Gene3D" id="3.90.70.10">
    <property type="entry name" value="Cysteine proteinases"/>
    <property type="match status" value="1"/>
</dbReference>
<dbReference type="Proteomes" id="UP000027931">
    <property type="component" value="Unassembled WGS sequence"/>
</dbReference>
<proteinExistence type="predicted"/>
<dbReference type="STRING" id="1157490.EL26_02515"/>
<dbReference type="RefSeq" id="WP_052035900.1">
    <property type="nucleotide sequence ID" value="NZ_JMIR01000002.1"/>
</dbReference>
<protein>
    <recommendedName>
        <fullName evidence="2">Peptidase C39-like domain-containing protein</fullName>
    </recommendedName>
</protein>
<gene>
    <name evidence="3" type="ORF">EL26_02515</name>
</gene>
<feature type="signal peptide" evidence="1">
    <location>
        <begin position="1"/>
        <end position="32"/>
    </location>
</feature>
<evidence type="ECO:0000259" key="2">
    <source>
        <dbReference type="Pfam" id="PF13529"/>
    </source>
</evidence>
<dbReference type="EMBL" id="JMIR01000002">
    <property type="protein sequence ID" value="KEO84903.1"/>
    <property type="molecule type" value="Genomic_DNA"/>
</dbReference>
<dbReference type="eggNOG" id="COG3271">
    <property type="taxonomic scope" value="Bacteria"/>
</dbReference>
<dbReference type="InterPro" id="IPR039564">
    <property type="entry name" value="Peptidase_C39-like"/>
</dbReference>
<evidence type="ECO:0000313" key="3">
    <source>
        <dbReference type="EMBL" id="KEO84903.1"/>
    </source>
</evidence>
<dbReference type="OrthoDB" id="9789941at2"/>
<dbReference type="AlphaFoldDB" id="A0A074LXQ1"/>
<keyword evidence="4" id="KW-1185">Reference proteome</keyword>
<feature type="chain" id="PRO_5001696530" description="Peptidase C39-like domain-containing protein" evidence="1">
    <location>
        <begin position="33"/>
        <end position="410"/>
    </location>
</feature>
<sequence>MKQRKAWKRVLVTALVGMGVLGLMSPAGPAGATGAAQSKGATSMKSTVLDVKAFREIPNFSTGSQSGLIVSSSGLTLDPNALLSGTDTLGRYNGGAYQYGQFTSDPISVNFTEAIPSIQANTAPNTWTEVELSAQVNGVWTKWYSMGVWLQGDLPFKRHSVNGQGDTNGTVYTDTLSLAKSATAVKARVTLFTTDPGATPTVRALGITFSNGKDTAGTVASTGLVSDLPVPKRSQMVFPNGGEVWCSPTSTSMVMAYWANVTGNSALNQTVPTVKDGVWDYTYNGAGNWPFNTNYASSFGLNGKVARMSSLAELEQWTHAGVPVVVSVAYKKGQLDGSPIPSTSGHLLVVRGFDANGNVLVNDPAAASDEAVGITYNRLQFETCWLGNSNGTAYLMYPQGWAIPSSNGHW</sequence>
<organism evidence="3 4">
    <name type="scientific">Tumebacillus flagellatus</name>
    <dbReference type="NCBI Taxonomy" id="1157490"/>
    <lineage>
        <taxon>Bacteria</taxon>
        <taxon>Bacillati</taxon>
        <taxon>Bacillota</taxon>
        <taxon>Bacilli</taxon>
        <taxon>Bacillales</taxon>
        <taxon>Alicyclobacillaceae</taxon>
        <taxon>Tumebacillus</taxon>
    </lineage>
</organism>
<accession>A0A074LXQ1</accession>
<evidence type="ECO:0000313" key="4">
    <source>
        <dbReference type="Proteomes" id="UP000027931"/>
    </source>
</evidence>
<evidence type="ECO:0000256" key="1">
    <source>
        <dbReference type="SAM" id="SignalP"/>
    </source>
</evidence>
<keyword evidence="1" id="KW-0732">Signal</keyword>